<protein>
    <submittedName>
        <fullName evidence="1">BZIP-1 domain containing protein</fullName>
    </submittedName>
</protein>
<evidence type="ECO:0000313" key="1">
    <source>
        <dbReference type="EMBL" id="KAF7573952.1"/>
    </source>
</evidence>
<evidence type="ECO:0000313" key="2">
    <source>
        <dbReference type="Proteomes" id="UP000245464"/>
    </source>
</evidence>
<reference evidence="1 2" key="1">
    <citation type="journal article" date="2018" name="BMC Genomics">
        <title>Comparative genomics of the wheat fungal pathogen Pyrenophora tritici-repentis reveals chromosomal variations and genome plasticity.</title>
        <authorList>
            <person name="Moolhuijzen P."/>
            <person name="See P.T."/>
            <person name="Hane J.K."/>
            <person name="Shi G."/>
            <person name="Liu Z."/>
            <person name="Oliver R.P."/>
            <person name="Moffat C.S."/>
        </authorList>
    </citation>
    <scope>NUCLEOTIDE SEQUENCE [LARGE SCALE GENOMIC DNA]</scope>
    <source>
        <strain evidence="1">M4</strain>
    </source>
</reference>
<dbReference type="Proteomes" id="UP000245464">
    <property type="component" value="Chromosome 2"/>
</dbReference>
<comment type="caution">
    <text evidence="1">The sequence shown here is derived from an EMBL/GenBank/DDBJ whole genome shotgun (WGS) entry which is preliminary data.</text>
</comment>
<dbReference type="GeneID" id="90955212"/>
<dbReference type="RefSeq" id="XP_065963809.1">
    <property type="nucleotide sequence ID" value="XM_066105182.1"/>
</dbReference>
<dbReference type="AlphaFoldDB" id="A0A2W1G3G6"/>
<organism evidence="1 2">
    <name type="scientific">Pyrenophora tritici-repentis</name>
    <dbReference type="NCBI Taxonomy" id="45151"/>
    <lineage>
        <taxon>Eukaryota</taxon>
        <taxon>Fungi</taxon>
        <taxon>Dikarya</taxon>
        <taxon>Ascomycota</taxon>
        <taxon>Pezizomycotina</taxon>
        <taxon>Dothideomycetes</taxon>
        <taxon>Pleosporomycetidae</taxon>
        <taxon>Pleosporales</taxon>
        <taxon>Pleosporineae</taxon>
        <taxon>Pleosporaceae</taxon>
        <taxon>Pyrenophora</taxon>
    </lineage>
</organism>
<gene>
    <name evidence="1" type="ORF">PtrM4_055750</name>
</gene>
<dbReference type="EMBL" id="NQIK02000002">
    <property type="protein sequence ID" value="KAF7573952.1"/>
    <property type="molecule type" value="Genomic_DNA"/>
</dbReference>
<sequence length="293" mass="33050">MPTWSEIVELREKKKVRNRTAQKNYRENIKRKIAQLEQQVATQSELLALKDGGRPYQAYGTSFEPASSIRVTGNSPPRSSEQGTRISHSLDVSNVGIVPNTAIESPTWGFEAYEIIDPLKAPDGAYNDSSIHSEQSRNLSNWTGMDISISPVSKNQKEQLSTCALSEGGLESRIKGLLCCAKEAGFEDLDSTLMAYYTHKFDEGTTFSASQRLSRRRRLPMLLETLRIDSASWTSWEVQTYRDEIFKAAESFLVTELRTLASSDSNPCMKMTIIDGLNEQNRNYLLRTFQDKV</sequence>
<dbReference type="CDD" id="cd14688">
    <property type="entry name" value="bZIP_YAP"/>
    <property type="match status" value="1"/>
</dbReference>
<name>A0A2W1G3G6_9PLEO</name>
<dbReference type="KEGG" id="ptrr:90955212"/>
<proteinExistence type="predicted"/>
<accession>A0A2W1G3G6</accession>